<proteinExistence type="predicted"/>
<comment type="caution">
    <text evidence="1">The sequence shown here is derived from an EMBL/GenBank/DDBJ whole genome shotgun (WGS) entry which is preliminary data.</text>
</comment>
<dbReference type="EMBL" id="CM044702">
    <property type="protein sequence ID" value="KAI5676890.1"/>
    <property type="molecule type" value="Genomic_DNA"/>
</dbReference>
<keyword evidence="2" id="KW-1185">Reference proteome</keyword>
<evidence type="ECO:0000313" key="1">
    <source>
        <dbReference type="EMBL" id="KAI5676890.1"/>
    </source>
</evidence>
<dbReference type="Proteomes" id="UP001060085">
    <property type="component" value="Linkage Group LG02"/>
</dbReference>
<sequence length="327" mass="36296">MSDGGLTILDGTQLRGAVDFTLPLPDDAISGALVLQLAESRASELLFRLALPDSLKSSVLQRLGIAVDVGDFRLKELDRENASSFLKNYFTAMADELKDDPIVVALLDGRSLRLILEDEDDFAMLAENLFTDIDTEDRGKIRKSEVQNALVHMGVEMGIPPFSEFPQLNDILKKHNAEGDEELGQAQFAQLLQPVIQDIADALAVKHVTVVQNLKIVNGSKIRKLLADQNQLNDVMEKMMQEKHDEKNPKTLKETLRSFLEENGKEMGLPPLGADDMVVLLYDAVFADIEDTKMVGSENSLMLLLKEILEKFAEQLEASPVFYDLGP</sequence>
<gene>
    <name evidence="1" type="ORF">M9H77_07840</name>
</gene>
<name>A0ACC0BWA2_CATRO</name>
<protein>
    <submittedName>
        <fullName evidence="1">Uncharacterized protein</fullName>
    </submittedName>
</protein>
<evidence type="ECO:0000313" key="2">
    <source>
        <dbReference type="Proteomes" id="UP001060085"/>
    </source>
</evidence>
<organism evidence="1 2">
    <name type="scientific">Catharanthus roseus</name>
    <name type="common">Madagascar periwinkle</name>
    <name type="synonym">Vinca rosea</name>
    <dbReference type="NCBI Taxonomy" id="4058"/>
    <lineage>
        <taxon>Eukaryota</taxon>
        <taxon>Viridiplantae</taxon>
        <taxon>Streptophyta</taxon>
        <taxon>Embryophyta</taxon>
        <taxon>Tracheophyta</taxon>
        <taxon>Spermatophyta</taxon>
        <taxon>Magnoliopsida</taxon>
        <taxon>eudicotyledons</taxon>
        <taxon>Gunneridae</taxon>
        <taxon>Pentapetalae</taxon>
        <taxon>asterids</taxon>
        <taxon>lamiids</taxon>
        <taxon>Gentianales</taxon>
        <taxon>Apocynaceae</taxon>
        <taxon>Rauvolfioideae</taxon>
        <taxon>Vinceae</taxon>
        <taxon>Catharanthinae</taxon>
        <taxon>Catharanthus</taxon>
    </lineage>
</organism>
<accession>A0ACC0BWA2</accession>
<reference evidence="2" key="1">
    <citation type="journal article" date="2023" name="Nat. Plants">
        <title>Single-cell RNA sequencing provides a high-resolution roadmap for understanding the multicellular compartmentation of specialized metabolism.</title>
        <authorList>
            <person name="Sun S."/>
            <person name="Shen X."/>
            <person name="Li Y."/>
            <person name="Li Y."/>
            <person name="Wang S."/>
            <person name="Li R."/>
            <person name="Zhang H."/>
            <person name="Shen G."/>
            <person name="Guo B."/>
            <person name="Wei J."/>
            <person name="Xu J."/>
            <person name="St-Pierre B."/>
            <person name="Chen S."/>
            <person name="Sun C."/>
        </authorList>
    </citation>
    <scope>NUCLEOTIDE SEQUENCE [LARGE SCALE GENOMIC DNA]</scope>
</reference>